<sequence>MLVTATPDPPTRPHNSAPCSPSHLHGYRLNHAPTLPPPFTTVTATNNPPKPRLMTRTEPSAEAEATWLCEYNGTARSVTSSSCCPINVTPSTNPFISHTTGSSVVGTPAGPAFSNFFRSIDNMYFPTATSRVSCITRTPLCHSCSLPHSQTPRSCLSTSHSPFPHLPPTTPTSTPRPAPFFPALTCTRPDHTVAIPTSHANAHHSHHTSHSSLFLYARTPFPTNHTPILTHSHCMACAPLRCHALNYPHCPKNCTCVCQQIRGFVDSQSPMKTLPRGSLLSCSAFGKPAGTVLLATVPALAIVIAGAFAPPNFPSDAATSSSGTTLPAAPSPPPSAADCVVRRAISRAPSSGELDTPTAPLSCPTDAPAALDAVGDGQRTGGTTAPRIPTTPLSAIPCKVEWVRNCTRSLGHVRRVEHRPTAWKRGERTRLRRNARTRGKARGGPGAPILSTPLHTTLQRHTTLMPLPSLLRVLPYGLTCHQPHSTPHQNMPPQPSRLPHPASSRASTTTTTHSQSPHATLTRQLPTPTTSIATTAADLPPKILTPPLSPLPTAPSMHTHLPTPTSCPRNHHRTCHRPSPTPDRPHPRRPPCALSPTLQTLPTSSSSTPLFVTTHAYHLRPPTTVRDSAQFTNHHNCFVDTCFVPDMMLHCTARPGPPGHKPPRLLLPTGLRSLALQSPRIDHLPRSTRQSTTQSPYHHQHTHTHYRSGVSRESAPSCGIQARVVTFSVPTIILANDRCAQEITTITLLPSELQTPAKLRASTNMHLQGLRFIYPPTPPICLMSAPISWTALHLLLIIVFAELLVYGNKKLSIDELLMKLLSLQHHPAYDYWLKEYNLSSYITEQN</sequence>
<feature type="transmembrane region" description="Helical" evidence="2">
    <location>
        <begin position="787"/>
        <end position="806"/>
    </location>
</feature>
<feature type="compositionally biased region" description="Low complexity" evidence="1">
    <location>
        <begin position="499"/>
        <end position="542"/>
    </location>
</feature>
<keyword evidence="5" id="KW-1185">Reference proteome</keyword>
<accession>A0A2K1IRU6</accession>
<dbReference type="Proteomes" id="UP000006727">
    <property type="component" value="Chromosome 21"/>
</dbReference>
<dbReference type="Gramene" id="Pp3c21_13661V3.1">
    <property type="protein sequence ID" value="Pp3c21_13661V3.1"/>
    <property type="gene ID" value="Pp3c21_13661"/>
</dbReference>
<keyword evidence="2" id="KW-0472">Membrane</keyword>
<protein>
    <submittedName>
        <fullName evidence="3 4">Uncharacterized protein</fullName>
    </submittedName>
</protein>
<evidence type="ECO:0000256" key="1">
    <source>
        <dbReference type="SAM" id="MobiDB-lite"/>
    </source>
</evidence>
<reference evidence="3 5" key="2">
    <citation type="journal article" date="2018" name="Plant J.">
        <title>The Physcomitrella patens chromosome-scale assembly reveals moss genome structure and evolution.</title>
        <authorList>
            <person name="Lang D."/>
            <person name="Ullrich K.K."/>
            <person name="Murat F."/>
            <person name="Fuchs J."/>
            <person name="Jenkins J."/>
            <person name="Haas F.B."/>
            <person name="Piednoel M."/>
            <person name="Gundlach H."/>
            <person name="Van Bel M."/>
            <person name="Meyberg R."/>
            <person name="Vives C."/>
            <person name="Morata J."/>
            <person name="Symeonidi A."/>
            <person name="Hiss M."/>
            <person name="Muchero W."/>
            <person name="Kamisugi Y."/>
            <person name="Saleh O."/>
            <person name="Blanc G."/>
            <person name="Decker E.L."/>
            <person name="van Gessel N."/>
            <person name="Grimwood J."/>
            <person name="Hayes R.D."/>
            <person name="Graham S.W."/>
            <person name="Gunter L.E."/>
            <person name="McDaniel S.F."/>
            <person name="Hoernstein S.N.W."/>
            <person name="Larsson A."/>
            <person name="Li F.W."/>
            <person name="Perroud P.F."/>
            <person name="Phillips J."/>
            <person name="Ranjan P."/>
            <person name="Rokshar D.S."/>
            <person name="Rothfels C.J."/>
            <person name="Schneider L."/>
            <person name="Shu S."/>
            <person name="Stevenson D.W."/>
            <person name="Thummler F."/>
            <person name="Tillich M."/>
            <person name="Villarreal Aguilar J.C."/>
            <person name="Widiez T."/>
            <person name="Wong G.K."/>
            <person name="Wymore A."/>
            <person name="Zhang Y."/>
            <person name="Zimmer A.D."/>
            <person name="Quatrano R.S."/>
            <person name="Mayer K.F.X."/>
            <person name="Goodstein D."/>
            <person name="Casacuberta J.M."/>
            <person name="Vandepoele K."/>
            <person name="Reski R."/>
            <person name="Cuming A.C."/>
            <person name="Tuskan G.A."/>
            <person name="Maumus F."/>
            <person name="Salse J."/>
            <person name="Schmutz J."/>
            <person name="Rensing S.A."/>
        </authorList>
    </citation>
    <scope>NUCLEOTIDE SEQUENCE [LARGE SCALE GENOMIC DNA]</scope>
    <source>
        <strain evidence="4 5">cv. Gransden 2004</strain>
    </source>
</reference>
<dbReference type="EnsemblPlants" id="Pp3c21_13661V3.1">
    <property type="protein sequence ID" value="Pp3c21_13661V3.1"/>
    <property type="gene ID" value="Pp3c21_13661"/>
</dbReference>
<feature type="compositionally biased region" description="Basic residues" evidence="1">
    <location>
        <begin position="430"/>
        <end position="441"/>
    </location>
</feature>
<feature type="compositionally biased region" description="Low complexity" evidence="1">
    <location>
        <begin position="594"/>
        <end position="606"/>
    </location>
</feature>
<dbReference type="InParanoid" id="A0A2K1IRU6"/>
<feature type="compositionally biased region" description="Polar residues" evidence="1">
    <location>
        <begin position="687"/>
        <end position="697"/>
    </location>
</feature>
<name>A0A2K1IRU6_PHYPA</name>
<feature type="region of interest" description="Disordered" evidence="1">
    <location>
        <begin position="684"/>
        <end position="712"/>
    </location>
</feature>
<organism evidence="3">
    <name type="scientific">Physcomitrium patens</name>
    <name type="common">Spreading-leaved earth moss</name>
    <name type="synonym">Physcomitrella patens</name>
    <dbReference type="NCBI Taxonomy" id="3218"/>
    <lineage>
        <taxon>Eukaryota</taxon>
        <taxon>Viridiplantae</taxon>
        <taxon>Streptophyta</taxon>
        <taxon>Embryophyta</taxon>
        <taxon>Bryophyta</taxon>
        <taxon>Bryophytina</taxon>
        <taxon>Bryopsida</taxon>
        <taxon>Funariidae</taxon>
        <taxon>Funariales</taxon>
        <taxon>Funariaceae</taxon>
        <taxon>Physcomitrium</taxon>
    </lineage>
</organism>
<feature type="compositionally biased region" description="Pro residues" evidence="1">
    <location>
        <begin position="543"/>
        <end position="553"/>
    </location>
</feature>
<feature type="region of interest" description="Disordered" evidence="1">
    <location>
        <begin position="421"/>
        <end position="454"/>
    </location>
</feature>
<proteinExistence type="predicted"/>
<reference evidence="4" key="3">
    <citation type="submission" date="2020-12" db="UniProtKB">
        <authorList>
            <consortium name="EnsemblPlants"/>
        </authorList>
    </citation>
    <scope>IDENTIFICATION</scope>
</reference>
<feature type="region of interest" description="Disordered" evidence="1">
    <location>
        <begin position="1"/>
        <end position="26"/>
    </location>
</feature>
<evidence type="ECO:0000256" key="2">
    <source>
        <dbReference type="SAM" id="Phobius"/>
    </source>
</evidence>
<evidence type="ECO:0000313" key="5">
    <source>
        <dbReference type="Proteomes" id="UP000006727"/>
    </source>
</evidence>
<gene>
    <name evidence="3" type="ORF">PHYPA_026124</name>
</gene>
<dbReference type="EMBL" id="ABEU02000021">
    <property type="protein sequence ID" value="PNR31999.1"/>
    <property type="molecule type" value="Genomic_DNA"/>
</dbReference>
<reference evidence="3 5" key="1">
    <citation type="journal article" date="2008" name="Science">
        <title>The Physcomitrella genome reveals evolutionary insights into the conquest of land by plants.</title>
        <authorList>
            <person name="Rensing S."/>
            <person name="Lang D."/>
            <person name="Zimmer A."/>
            <person name="Terry A."/>
            <person name="Salamov A."/>
            <person name="Shapiro H."/>
            <person name="Nishiyama T."/>
            <person name="Perroud P.-F."/>
            <person name="Lindquist E."/>
            <person name="Kamisugi Y."/>
            <person name="Tanahashi T."/>
            <person name="Sakakibara K."/>
            <person name="Fujita T."/>
            <person name="Oishi K."/>
            <person name="Shin-I T."/>
            <person name="Kuroki Y."/>
            <person name="Toyoda A."/>
            <person name="Suzuki Y."/>
            <person name="Hashimoto A."/>
            <person name="Yamaguchi K."/>
            <person name="Sugano A."/>
            <person name="Kohara Y."/>
            <person name="Fujiyama A."/>
            <person name="Anterola A."/>
            <person name="Aoki S."/>
            <person name="Ashton N."/>
            <person name="Barbazuk W.B."/>
            <person name="Barker E."/>
            <person name="Bennetzen J."/>
            <person name="Bezanilla M."/>
            <person name="Blankenship R."/>
            <person name="Cho S.H."/>
            <person name="Dutcher S."/>
            <person name="Estelle M."/>
            <person name="Fawcett J.A."/>
            <person name="Gundlach H."/>
            <person name="Hanada K."/>
            <person name="Heyl A."/>
            <person name="Hicks K.A."/>
            <person name="Hugh J."/>
            <person name="Lohr M."/>
            <person name="Mayer K."/>
            <person name="Melkozernov A."/>
            <person name="Murata T."/>
            <person name="Nelson D."/>
            <person name="Pils B."/>
            <person name="Prigge M."/>
            <person name="Reiss B."/>
            <person name="Renner T."/>
            <person name="Rombauts S."/>
            <person name="Rushton P."/>
            <person name="Sanderfoot A."/>
            <person name="Schween G."/>
            <person name="Shiu S.-H."/>
            <person name="Stueber K."/>
            <person name="Theodoulou F.L."/>
            <person name="Tu H."/>
            <person name="Van de Peer Y."/>
            <person name="Verrier P.J."/>
            <person name="Waters E."/>
            <person name="Wood A."/>
            <person name="Yang L."/>
            <person name="Cove D."/>
            <person name="Cuming A."/>
            <person name="Hasebe M."/>
            <person name="Lucas S."/>
            <person name="Mishler D.B."/>
            <person name="Reski R."/>
            <person name="Grigoriev I."/>
            <person name="Quatrano R.S."/>
            <person name="Boore J.L."/>
        </authorList>
    </citation>
    <scope>NUCLEOTIDE SEQUENCE [LARGE SCALE GENOMIC DNA]</scope>
    <source>
        <strain evidence="4 5">cv. Gransden 2004</strain>
    </source>
</reference>
<evidence type="ECO:0000313" key="3">
    <source>
        <dbReference type="EMBL" id="PNR31999.1"/>
    </source>
</evidence>
<feature type="region of interest" description="Disordered" evidence="1">
    <location>
        <begin position="481"/>
        <end position="606"/>
    </location>
</feature>
<feature type="compositionally biased region" description="Low complexity" evidence="1">
    <location>
        <begin position="317"/>
        <end position="328"/>
    </location>
</feature>
<feature type="region of interest" description="Disordered" evidence="1">
    <location>
        <begin position="316"/>
        <end position="391"/>
    </location>
</feature>
<keyword evidence="2" id="KW-0812">Transmembrane</keyword>
<evidence type="ECO:0000313" key="4">
    <source>
        <dbReference type="EnsemblPlants" id="Pp3c21_13661V3.1"/>
    </source>
</evidence>
<dbReference type="AlphaFoldDB" id="A0A2K1IRU6"/>
<keyword evidence="2" id="KW-1133">Transmembrane helix</keyword>